<dbReference type="Pfam" id="PF05618">
    <property type="entry name" value="Zn_protease"/>
    <property type="match status" value="1"/>
</dbReference>
<dbReference type="AlphaFoldDB" id="A0A095SKI9"/>
<proteinExistence type="predicted"/>
<dbReference type="Gene3D" id="2.40.70.10">
    <property type="entry name" value="Acid Proteases"/>
    <property type="match status" value="1"/>
</dbReference>
<comment type="caution">
    <text evidence="4">The sequence shown here is derived from an EMBL/GenBank/DDBJ whole genome shotgun (WGS) entry which is preliminary data.</text>
</comment>
<feature type="region of interest" description="Disordered" evidence="1">
    <location>
        <begin position="169"/>
        <end position="189"/>
    </location>
</feature>
<name>A0A095SKI9_9GAMM</name>
<protein>
    <recommendedName>
        <fullName evidence="3">Retropepsin-like aspartic endopeptidase domain-containing protein</fullName>
    </recommendedName>
</protein>
<evidence type="ECO:0000313" key="5">
    <source>
        <dbReference type="Proteomes" id="UP000029444"/>
    </source>
</evidence>
<dbReference type="InterPro" id="IPR008503">
    <property type="entry name" value="Asp_endopeptidase"/>
</dbReference>
<sequence>MQKTVVALISLFLLCSTSQAMARKAEESKNVFGWVEQTTLMPWGVKLKAKLDSGALTSSLHATDVTIFEKDGDKWVRFTVNVKDLDSGKVVSKTFEKPRHRKVLIRGAGGEDRRPVVLMKLCMGNTVYEEQFTLNDRSDMIYPVLLGRRTLSHLGYLDVTETFLHNPSCTEESTVKQHKEEDDDEDIHD</sequence>
<dbReference type="EMBL" id="ARXV01000006">
    <property type="protein sequence ID" value="KGD64859.1"/>
    <property type="molecule type" value="Genomic_DNA"/>
</dbReference>
<dbReference type="Proteomes" id="UP000029444">
    <property type="component" value="Unassembled WGS sequence"/>
</dbReference>
<dbReference type="eggNOG" id="COG4067">
    <property type="taxonomic scope" value="Bacteria"/>
</dbReference>
<evidence type="ECO:0000259" key="3">
    <source>
        <dbReference type="Pfam" id="PF05618"/>
    </source>
</evidence>
<evidence type="ECO:0000256" key="2">
    <source>
        <dbReference type="SAM" id="SignalP"/>
    </source>
</evidence>
<feature type="chain" id="PRO_5001918062" description="Retropepsin-like aspartic endopeptidase domain-containing protein" evidence="2">
    <location>
        <begin position="23"/>
        <end position="189"/>
    </location>
</feature>
<feature type="domain" description="Retropepsin-like aspartic endopeptidase" evidence="3">
    <location>
        <begin position="31"/>
        <end position="165"/>
    </location>
</feature>
<keyword evidence="5" id="KW-1185">Reference proteome</keyword>
<evidence type="ECO:0000256" key="1">
    <source>
        <dbReference type="SAM" id="MobiDB-lite"/>
    </source>
</evidence>
<evidence type="ECO:0000313" key="4">
    <source>
        <dbReference type="EMBL" id="KGD64859.1"/>
    </source>
</evidence>
<keyword evidence="2" id="KW-0732">Signal</keyword>
<dbReference type="OrthoDB" id="8546610at2"/>
<reference evidence="4 5" key="1">
    <citation type="submission" date="2012-09" db="EMBL/GenBank/DDBJ databases">
        <title>Genome Sequence of alkane-degrading Bacterium Alcanivorax sp. 19-m-6.</title>
        <authorList>
            <person name="Lai Q."/>
            <person name="Shao Z."/>
        </authorList>
    </citation>
    <scope>NUCLEOTIDE SEQUENCE [LARGE SCALE GENOMIC DNA]</scope>
    <source>
        <strain evidence="4 5">19-m-6</strain>
    </source>
</reference>
<organism evidence="4 5">
    <name type="scientific">Alcanivorax nanhaiticus</name>
    <dbReference type="NCBI Taxonomy" id="1177154"/>
    <lineage>
        <taxon>Bacteria</taxon>
        <taxon>Pseudomonadati</taxon>
        <taxon>Pseudomonadota</taxon>
        <taxon>Gammaproteobacteria</taxon>
        <taxon>Oceanospirillales</taxon>
        <taxon>Alcanivoracaceae</taxon>
        <taxon>Alcanivorax</taxon>
    </lineage>
</organism>
<accession>A0A095SKI9</accession>
<dbReference type="PANTHER" id="PTHR38037:SF2">
    <property type="entry name" value="ATP-DEPENDENT ZINC PROTEASE DOMAIN-CONTAINING PROTEIN-RELATED"/>
    <property type="match status" value="1"/>
</dbReference>
<dbReference type="RefSeq" id="WP_035232322.1">
    <property type="nucleotide sequence ID" value="NZ_ARXV01000006.1"/>
</dbReference>
<dbReference type="PANTHER" id="PTHR38037">
    <property type="entry name" value="ZN_PROTEASE DOMAIN-CONTAINING PROTEIN"/>
    <property type="match status" value="1"/>
</dbReference>
<dbReference type="STRING" id="1177154.Y5S_01767"/>
<dbReference type="SUPFAM" id="SSF50630">
    <property type="entry name" value="Acid proteases"/>
    <property type="match status" value="1"/>
</dbReference>
<feature type="signal peptide" evidence="2">
    <location>
        <begin position="1"/>
        <end position="22"/>
    </location>
</feature>
<dbReference type="InterPro" id="IPR021109">
    <property type="entry name" value="Peptidase_aspartic_dom_sf"/>
</dbReference>
<gene>
    <name evidence="4" type="ORF">Y5S_01767</name>
</gene>
<dbReference type="PATRIC" id="fig|1177154.3.peg.1802"/>